<evidence type="ECO:0000256" key="7">
    <source>
        <dbReference type="ARBA" id="ARBA00024799"/>
    </source>
</evidence>
<dbReference type="EMBL" id="DVMT01000030">
    <property type="protein sequence ID" value="HIU40251.1"/>
    <property type="molecule type" value="Genomic_DNA"/>
</dbReference>
<evidence type="ECO:0000256" key="9">
    <source>
        <dbReference type="ARBA" id="ARBA00047913"/>
    </source>
</evidence>
<reference evidence="12" key="1">
    <citation type="submission" date="2020-10" db="EMBL/GenBank/DDBJ databases">
        <authorList>
            <person name="Gilroy R."/>
        </authorList>
    </citation>
    <scope>NUCLEOTIDE SEQUENCE</scope>
    <source>
        <strain evidence="12">CHK193-30670</strain>
    </source>
</reference>
<dbReference type="PANTHER" id="PTHR11659">
    <property type="entry name" value="GLUTAMYL-TRNA GLN AMIDOTRANSFERASE SUBUNIT B MITOCHONDRIAL AND PROKARYOTIC PET112-RELATED"/>
    <property type="match status" value="1"/>
</dbReference>
<protein>
    <recommendedName>
        <fullName evidence="10">Aspartyl/glutamyl-tRNA(Asn/Gln) amidotransferase subunit B</fullName>
        <shortName evidence="10">Asp/Glu-ADT subunit B</shortName>
        <ecNumber evidence="10">6.3.5.-</ecNumber>
    </recommendedName>
</protein>
<proteinExistence type="inferred from homology"/>
<name>A0A9D1IP91_9FIRM</name>
<evidence type="ECO:0000256" key="5">
    <source>
        <dbReference type="ARBA" id="ARBA00022840"/>
    </source>
</evidence>
<dbReference type="InterPro" id="IPR017958">
    <property type="entry name" value="Gln-tRNA_amidoTrfase_suB_CS"/>
</dbReference>
<dbReference type="InterPro" id="IPR018027">
    <property type="entry name" value="Asn/Gln_amidotransferase"/>
</dbReference>
<comment type="caution">
    <text evidence="12">The sequence shown here is derived from an EMBL/GenBank/DDBJ whole genome shotgun (WGS) entry which is preliminary data.</text>
</comment>
<dbReference type="Pfam" id="PF02637">
    <property type="entry name" value="GatB_Yqey"/>
    <property type="match status" value="1"/>
</dbReference>
<dbReference type="NCBIfam" id="TIGR00133">
    <property type="entry name" value="gatB"/>
    <property type="match status" value="1"/>
</dbReference>
<comment type="function">
    <text evidence="7 10">Allows the formation of correctly charged Asn-tRNA(Asn) or Gln-tRNA(Gln) through the transamidation of misacylated Asp-tRNA(Asn) or Glu-tRNA(Gln) in organisms which lack either or both of asparaginyl-tRNA or glutaminyl-tRNA synthetases. The reaction takes place in the presence of glutamine and ATP through an activated phospho-Asp-tRNA(Asn) or phospho-Glu-tRNA(Gln).</text>
</comment>
<dbReference type="Gene3D" id="1.10.150.380">
    <property type="entry name" value="GatB domain, N-terminal subdomain"/>
    <property type="match status" value="1"/>
</dbReference>
<dbReference type="NCBIfam" id="NF004012">
    <property type="entry name" value="PRK05477.1-2"/>
    <property type="match status" value="1"/>
</dbReference>
<dbReference type="EC" id="6.3.5.-" evidence="10"/>
<dbReference type="GO" id="GO:0005524">
    <property type="term" value="F:ATP binding"/>
    <property type="evidence" value="ECO:0007669"/>
    <property type="project" value="UniProtKB-KW"/>
</dbReference>
<dbReference type="SUPFAM" id="SSF55931">
    <property type="entry name" value="Glutamine synthetase/guanido kinase"/>
    <property type="match status" value="1"/>
</dbReference>
<evidence type="ECO:0000256" key="10">
    <source>
        <dbReference type="HAMAP-Rule" id="MF_00121"/>
    </source>
</evidence>
<evidence type="ECO:0000313" key="13">
    <source>
        <dbReference type="Proteomes" id="UP000824074"/>
    </source>
</evidence>
<dbReference type="InterPro" id="IPR017959">
    <property type="entry name" value="Asn/Gln-tRNA_amidoTrfase_suB/E"/>
</dbReference>
<accession>A0A9D1IP91</accession>
<comment type="similarity">
    <text evidence="1 10">Belongs to the GatB/GatE family. GatB subfamily.</text>
</comment>
<dbReference type="PROSITE" id="PS01234">
    <property type="entry name" value="GATB"/>
    <property type="match status" value="1"/>
</dbReference>
<evidence type="ECO:0000259" key="11">
    <source>
        <dbReference type="SMART" id="SM00845"/>
    </source>
</evidence>
<comment type="catalytic activity">
    <reaction evidence="8 10">
        <text>L-aspartyl-tRNA(Asn) + L-glutamine + ATP + H2O = L-asparaginyl-tRNA(Asn) + L-glutamate + ADP + phosphate + 2 H(+)</text>
        <dbReference type="Rhea" id="RHEA:14513"/>
        <dbReference type="Rhea" id="RHEA-COMP:9674"/>
        <dbReference type="Rhea" id="RHEA-COMP:9677"/>
        <dbReference type="ChEBI" id="CHEBI:15377"/>
        <dbReference type="ChEBI" id="CHEBI:15378"/>
        <dbReference type="ChEBI" id="CHEBI:29985"/>
        <dbReference type="ChEBI" id="CHEBI:30616"/>
        <dbReference type="ChEBI" id="CHEBI:43474"/>
        <dbReference type="ChEBI" id="CHEBI:58359"/>
        <dbReference type="ChEBI" id="CHEBI:78515"/>
        <dbReference type="ChEBI" id="CHEBI:78516"/>
        <dbReference type="ChEBI" id="CHEBI:456216"/>
    </reaction>
</comment>
<dbReference type="PANTHER" id="PTHR11659:SF0">
    <property type="entry name" value="GLUTAMYL-TRNA(GLN) AMIDOTRANSFERASE SUBUNIT B, MITOCHONDRIAL"/>
    <property type="match status" value="1"/>
</dbReference>
<evidence type="ECO:0000256" key="4">
    <source>
        <dbReference type="ARBA" id="ARBA00022741"/>
    </source>
</evidence>
<dbReference type="InterPro" id="IPR014746">
    <property type="entry name" value="Gln_synth/guanido_kin_cat_dom"/>
</dbReference>
<evidence type="ECO:0000256" key="3">
    <source>
        <dbReference type="ARBA" id="ARBA00022598"/>
    </source>
</evidence>
<dbReference type="GO" id="GO:0006412">
    <property type="term" value="P:translation"/>
    <property type="evidence" value="ECO:0007669"/>
    <property type="project" value="UniProtKB-UniRule"/>
</dbReference>
<dbReference type="HAMAP" id="MF_00121">
    <property type="entry name" value="GatB"/>
    <property type="match status" value="1"/>
</dbReference>
<keyword evidence="6 10" id="KW-0648">Protein biosynthesis</keyword>
<dbReference type="Proteomes" id="UP000824074">
    <property type="component" value="Unassembled WGS sequence"/>
</dbReference>
<gene>
    <name evidence="10 12" type="primary">gatB</name>
    <name evidence="12" type="ORF">IAB68_02985</name>
</gene>
<dbReference type="Pfam" id="PF02934">
    <property type="entry name" value="GatB_N"/>
    <property type="match status" value="1"/>
</dbReference>
<dbReference type="SUPFAM" id="SSF89095">
    <property type="entry name" value="GatB/YqeY motif"/>
    <property type="match status" value="1"/>
</dbReference>
<dbReference type="InterPro" id="IPR006075">
    <property type="entry name" value="Asn/Gln-tRNA_Trfase_suB/E_cat"/>
</dbReference>
<dbReference type="SMART" id="SM00845">
    <property type="entry name" value="GatB_Yqey"/>
    <property type="match status" value="1"/>
</dbReference>
<keyword evidence="4 10" id="KW-0547">Nucleotide-binding</keyword>
<organism evidence="12 13">
    <name type="scientific">Candidatus Aphodocola excrementigallinarum</name>
    <dbReference type="NCBI Taxonomy" id="2840670"/>
    <lineage>
        <taxon>Bacteria</taxon>
        <taxon>Bacillati</taxon>
        <taxon>Bacillota</taxon>
        <taxon>Bacilli</taxon>
        <taxon>Candidatus Aphodocola</taxon>
    </lineage>
</organism>
<evidence type="ECO:0000313" key="12">
    <source>
        <dbReference type="EMBL" id="HIU40251.1"/>
    </source>
</evidence>
<evidence type="ECO:0000256" key="6">
    <source>
        <dbReference type="ARBA" id="ARBA00022917"/>
    </source>
</evidence>
<dbReference type="NCBIfam" id="NF004014">
    <property type="entry name" value="PRK05477.1-4"/>
    <property type="match status" value="1"/>
</dbReference>
<keyword evidence="3 10" id="KW-0436">Ligase</keyword>
<dbReference type="FunFam" id="1.10.10.410:FF:000001">
    <property type="entry name" value="Aspartyl/glutamyl-tRNA(Asn/Gln) amidotransferase subunit B"/>
    <property type="match status" value="1"/>
</dbReference>
<evidence type="ECO:0000256" key="1">
    <source>
        <dbReference type="ARBA" id="ARBA00005306"/>
    </source>
</evidence>
<dbReference type="AlphaFoldDB" id="A0A9D1IP91"/>
<dbReference type="GO" id="GO:0050567">
    <property type="term" value="F:glutaminyl-tRNA synthase (glutamine-hydrolyzing) activity"/>
    <property type="evidence" value="ECO:0007669"/>
    <property type="project" value="UniProtKB-UniRule"/>
</dbReference>
<sequence length="474" mass="54139">MYKVTIGLEVHCELESNSKVFSPAVNGYTEAPNSHVAYQDLGFPGILPVANEEAVKRALKVSMAMNCKTPDEIIFDRKNYYYPDLPKGYQITQMTKPVGINGYVDIDVNGEIKRVDIHDTHLEEDTASLDHYDTYSLIDYNRSGIPLLETVTEPCLHSKEEALTFLETYRSLIVYCGVSEARSDKGQMRCDVNVSLSETEELGNKVEIKNINSFYNVGRAIDFEIERQTEILQNGGVVEQETRRLDDETGETFHMRSKVDAVDYKYFIEPNIAPTPVTCEMLEEIRKTIPMLQLDRKRKYMDEYGLSQYDAEVLVKVKEDSDFFQECVDAGADPKKACNWVTGMLMGYLNENEITIKDVPIKPVMIKELIDLVDNKTISSKQAKEVFECMIETGKEPNVIVKEKGMMQITDDNAIHDVVMEVLKENDEQARSYNPEKTRMIDFFVGQVMKKTRGKANPAKTMEMLREELANYNK</sequence>
<dbReference type="GO" id="GO:0070681">
    <property type="term" value="P:glutaminyl-tRNAGln biosynthesis via transamidation"/>
    <property type="evidence" value="ECO:0007669"/>
    <property type="project" value="TreeGrafter"/>
</dbReference>
<evidence type="ECO:0000256" key="8">
    <source>
        <dbReference type="ARBA" id="ARBA00047380"/>
    </source>
</evidence>
<reference evidence="12" key="2">
    <citation type="journal article" date="2021" name="PeerJ">
        <title>Extensive microbial diversity within the chicken gut microbiome revealed by metagenomics and culture.</title>
        <authorList>
            <person name="Gilroy R."/>
            <person name="Ravi A."/>
            <person name="Getino M."/>
            <person name="Pursley I."/>
            <person name="Horton D.L."/>
            <person name="Alikhan N.F."/>
            <person name="Baker D."/>
            <person name="Gharbi K."/>
            <person name="Hall N."/>
            <person name="Watson M."/>
            <person name="Adriaenssens E.M."/>
            <person name="Foster-Nyarko E."/>
            <person name="Jarju S."/>
            <person name="Secka A."/>
            <person name="Antonio M."/>
            <person name="Oren A."/>
            <person name="Chaudhuri R.R."/>
            <person name="La Ragione R."/>
            <person name="Hildebrand F."/>
            <person name="Pallen M.J."/>
        </authorList>
    </citation>
    <scope>NUCLEOTIDE SEQUENCE</scope>
    <source>
        <strain evidence="12">CHK193-30670</strain>
    </source>
</reference>
<dbReference type="InterPro" id="IPR023168">
    <property type="entry name" value="GatB_Yqey_C_2"/>
</dbReference>
<dbReference type="InterPro" id="IPR003789">
    <property type="entry name" value="Asn/Gln_tRNA_amidoTrase-B-like"/>
</dbReference>
<evidence type="ECO:0000256" key="2">
    <source>
        <dbReference type="ARBA" id="ARBA00011123"/>
    </source>
</evidence>
<dbReference type="Gene3D" id="1.10.10.410">
    <property type="match status" value="1"/>
</dbReference>
<feature type="domain" description="Asn/Gln amidotransferase" evidence="11">
    <location>
        <begin position="322"/>
        <end position="469"/>
    </location>
</feature>
<dbReference type="InterPro" id="IPR004413">
    <property type="entry name" value="GatB"/>
</dbReference>
<keyword evidence="5 10" id="KW-0067">ATP-binding</keyword>
<dbReference type="InterPro" id="IPR042114">
    <property type="entry name" value="GatB_C_1"/>
</dbReference>
<comment type="catalytic activity">
    <reaction evidence="9 10">
        <text>L-glutamyl-tRNA(Gln) + L-glutamine + ATP + H2O = L-glutaminyl-tRNA(Gln) + L-glutamate + ADP + phosphate + H(+)</text>
        <dbReference type="Rhea" id="RHEA:17521"/>
        <dbReference type="Rhea" id="RHEA-COMP:9681"/>
        <dbReference type="Rhea" id="RHEA-COMP:9684"/>
        <dbReference type="ChEBI" id="CHEBI:15377"/>
        <dbReference type="ChEBI" id="CHEBI:15378"/>
        <dbReference type="ChEBI" id="CHEBI:29985"/>
        <dbReference type="ChEBI" id="CHEBI:30616"/>
        <dbReference type="ChEBI" id="CHEBI:43474"/>
        <dbReference type="ChEBI" id="CHEBI:58359"/>
        <dbReference type="ChEBI" id="CHEBI:78520"/>
        <dbReference type="ChEBI" id="CHEBI:78521"/>
        <dbReference type="ChEBI" id="CHEBI:456216"/>
    </reaction>
</comment>
<comment type="subunit">
    <text evidence="2 10">Heterotrimer of A, B and C subunits.</text>
</comment>